<reference evidence="6" key="2">
    <citation type="submission" date="2010-01" db="EMBL/GenBank/DDBJ databases">
        <title>The complete genome of Conexibacter woesei DSM 14684.</title>
        <authorList>
            <consortium name="US DOE Joint Genome Institute (JGI-PGF)"/>
            <person name="Lucas S."/>
            <person name="Copeland A."/>
            <person name="Lapidus A."/>
            <person name="Glavina del Rio T."/>
            <person name="Dalin E."/>
            <person name="Tice H."/>
            <person name="Bruce D."/>
            <person name="Goodwin L."/>
            <person name="Pitluck S."/>
            <person name="Kyrpides N."/>
            <person name="Mavromatis K."/>
            <person name="Ivanova N."/>
            <person name="Mikhailova N."/>
            <person name="Chertkov O."/>
            <person name="Brettin T."/>
            <person name="Detter J.C."/>
            <person name="Han C."/>
            <person name="Larimer F."/>
            <person name="Land M."/>
            <person name="Hauser L."/>
            <person name="Markowitz V."/>
            <person name="Cheng J.-F."/>
            <person name="Hugenholtz P."/>
            <person name="Woyke T."/>
            <person name="Wu D."/>
            <person name="Pukall R."/>
            <person name="Steenblock K."/>
            <person name="Schneider S."/>
            <person name="Klenk H.-P."/>
            <person name="Eisen J.A."/>
        </authorList>
    </citation>
    <scope>NUCLEOTIDE SEQUENCE [LARGE SCALE GENOMIC DNA]</scope>
    <source>
        <strain evidence="6">DSM 14684 / CIP 108061 / JCM 11494 / NBRC 100937 / ID131577</strain>
    </source>
</reference>
<dbReference type="Pfam" id="PF17853">
    <property type="entry name" value="GGDEF_2"/>
    <property type="match status" value="1"/>
</dbReference>
<dbReference type="eggNOG" id="COG2508">
    <property type="taxonomic scope" value="Bacteria"/>
</dbReference>
<feature type="domain" description="CdaR GGDEF-like" evidence="4">
    <location>
        <begin position="277"/>
        <end position="409"/>
    </location>
</feature>
<dbReference type="Gene3D" id="1.10.10.2840">
    <property type="entry name" value="PucR C-terminal helix-turn-helix domain"/>
    <property type="match status" value="1"/>
</dbReference>
<keyword evidence="6" id="KW-1185">Reference proteome</keyword>
<dbReference type="PANTHER" id="PTHR33744">
    <property type="entry name" value="CARBOHYDRATE DIACID REGULATOR"/>
    <property type="match status" value="1"/>
</dbReference>
<feature type="domain" description="PucR C-terminal helix-turn-helix" evidence="3">
    <location>
        <begin position="463"/>
        <end position="521"/>
    </location>
</feature>
<dbReference type="InterPro" id="IPR042070">
    <property type="entry name" value="PucR_C-HTH_sf"/>
</dbReference>
<dbReference type="InterPro" id="IPR051448">
    <property type="entry name" value="CdaR-like_regulators"/>
</dbReference>
<name>D3F5V4_CONWI</name>
<evidence type="ECO:0000259" key="3">
    <source>
        <dbReference type="Pfam" id="PF13556"/>
    </source>
</evidence>
<dbReference type="HOGENOM" id="CLU_017436_2_1_11"/>
<dbReference type="InterPro" id="IPR041522">
    <property type="entry name" value="CdaR_GGDEF"/>
</dbReference>
<sequence>MTIADVLDLPVLRRGVPEVTAGADLLDRPIRWVHAAEVPNIASLLKGGELLLTTGLGLGAGVQEQRATAAALAARGVAGLVLELGATFAAPPAALATACARNELPLIVLHRPVPFVEVTETIHAEIVNNQFALMQRGEELHRRFTDLMLRGAGVPEVLDALAEATGNPVLLRRGDDVIAHAAHGRSRRDLLAALDGHARGLPSAPAALERPVPSGDPERPSGALVLLALDRELDGFAEVALERAVALVGLALIQDRAEETLAHRERGALLGELLRGGVGESEAAARAAAFGFRSETLLPLAVGRRARRVGRLTEDEDARWVQIWRELRRELEHRRTPALLGGVEDQALLVVGLRRGETRAEAAERAARLVRAETERQLGSAGGAVICVGREVTSWSELGAAMEQALEALPAASEVPDRPWHDAAAPDVDRLFASLRGEPALHEFVGARLDAVLAHDRRRAAKLLPTLESYCEHGGQKAATARALGLERPSLYHRIARLETLLGSSLADPDTLLGVHLALRARRTLGDAPR</sequence>
<evidence type="ECO:0000313" key="6">
    <source>
        <dbReference type="Proteomes" id="UP000008229"/>
    </source>
</evidence>
<dbReference type="EMBL" id="CP001854">
    <property type="protein sequence ID" value="ADB52653.1"/>
    <property type="molecule type" value="Genomic_DNA"/>
</dbReference>
<reference evidence="5 6" key="1">
    <citation type="journal article" date="2010" name="Stand. Genomic Sci.">
        <title>Complete genome sequence of Conexibacter woesei type strain (ID131577).</title>
        <authorList>
            <person name="Pukall R."/>
            <person name="Lapidus A."/>
            <person name="Glavina Del Rio T."/>
            <person name="Copeland A."/>
            <person name="Tice H."/>
            <person name="Cheng J.-F."/>
            <person name="Lucas S."/>
            <person name="Chen F."/>
            <person name="Nolan M."/>
            <person name="Bruce D."/>
            <person name="Goodwin L."/>
            <person name="Pitluck S."/>
            <person name="Mavromatis K."/>
            <person name="Ivanova N."/>
            <person name="Ovchinnikova G."/>
            <person name="Pati A."/>
            <person name="Chen A."/>
            <person name="Palaniappan K."/>
            <person name="Land M."/>
            <person name="Hauser L."/>
            <person name="Chang Y.-J."/>
            <person name="Jeffries C.D."/>
            <person name="Chain P."/>
            <person name="Meincke L."/>
            <person name="Sims D."/>
            <person name="Brettin T."/>
            <person name="Detter J.C."/>
            <person name="Rohde M."/>
            <person name="Goeker M."/>
            <person name="Bristow J."/>
            <person name="Eisen J.A."/>
            <person name="Markowitz V."/>
            <person name="Kyrpides N.C."/>
            <person name="Klenk H.-P."/>
            <person name="Hugenholtz P."/>
        </authorList>
    </citation>
    <scope>NUCLEOTIDE SEQUENCE [LARGE SCALE GENOMIC DNA]</scope>
    <source>
        <strain evidence="6">DSM 14684 / CIP 108061 / JCM 11494 / NBRC 100937 / ID131577</strain>
    </source>
</reference>
<organism evidence="5 6">
    <name type="scientific">Conexibacter woesei (strain DSM 14684 / CCUG 47730 / CIP 108061 / JCM 11494 / NBRC 100937 / ID131577)</name>
    <dbReference type="NCBI Taxonomy" id="469383"/>
    <lineage>
        <taxon>Bacteria</taxon>
        <taxon>Bacillati</taxon>
        <taxon>Actinomycetota</taxon>
        <taxon>Thermoleophilia</taxon>
        <taxon>Solirubrobacterales</taxon>
        <taxon>Conexibacteraceae</taxon>
        <taxon>Conexibacter</taxon>
    </lineage>
</organism>
<evidence type="ECO:0000313" key="5">
    <source>
        <dbReference type="EMBL" id="ADB52653.1"/>
    </source>
</evidence>
<protein>
    <submittedName>
        <fullName evidence="5">Transcriptional regulator, PucR family</fullName>
    </submittedName>
</protein>
<dbReference type="InterPro" id="IPR012914">
    <property type="entry name" value="PucR_dom"/>
</dbReference>
<dbReference type="PANTHER" id="PTHR33744:SF1">
    <property type="entry name" value="DNA-BINDING TRANSCRIPTIONAL ACTIVATOR ADER"/>
    <property type="match status" value="1"/>
</dbReference>
<feature type="domain" description="Purine catabolism PurC-like" evidence="2">
    <location>
        <begin position="5"/>
        <end position="126"/>
    </location>
</feature>
<evidence type="ECO:0000259" key="4">
    <source>
        <dbReference type="Pfam" id="PF17853"/>
    </source>
</evidence>
<dbReference type="InterPro" id="IPR025736">
    <property type="entry name" value="PucR_C-HTH_dom"/>
</dbReference>
<dbReference type="Pfam" id="PF13556">
    <property type="entry name" value="HTH_30"/>
    <property type="match status" value="1"/>
</dbReference>
<evidence type="ECO:0000256" key="1">
    <source>
        <dbReference type="ARBA" id="ARBA00006754"/>
    </source>
</evidence>
<dbReference type="KEGG" id="cwo:Cwoe_4239"/>
<dbReference type="AlphaFoldDB" id="D3F5V4"/>
<dbReference type="Proteomes" id="UP000008229">
    <property type="component" value="Chromosome"/>
</dbReference>
<gene>
    <name evidence="5" type="ordered locus">Cwoe_4239</name>
</gene>
<evidence type="ECO:0000259" key="2">
    <source>
        <dbReference type="Pfam" id="PF07905"/>
    </source>
</evidence>
<dbReference type="STRING" id="469383.Cwoe_4239"/>
<dbReference type="Pfam" id="PF07905">
    <property type="entry name" value="PucR"/>
    <property type="match status" value="1"/>
</dbReference>
<accession>D3F5V4</accession>
<comment type="similarity">
    <text evidence="1">Belongs to the CdaR family.</text>
</comment>
<proteinExistence type="inferred from homology"/>